<gene>
    <name evidence="1" type="ORF">Cni_G25634</name>
</gene>
<organism evidence="1 2">
    <name type="scientific">Canna indica</name>
    <name type="common">Indian-shot</name>
    <dbReference type="NCBI Taxonomy" id="4628"/>
    <lineage>
        <taxon>Eukaryota</taxon>
        <taxon>Viridiplantae</taxon>
        <taxon>Streptophyta</taxon>
        <taxon>Embryophyta</taxon>
        <taxon>Tracheophyta</taxon>
        <taxon>Spermatophyta</taxon>
        <taxon>Magnoliopsida</taxon>
        <taxon>Liliopsida</taxon>
        <taxon>Zingiberales</taxon>
        <taxon>Cannaceae</taxon>
        <taxon>Canna</taxon>
    </lineage>
</organism>
<proteinExistence type="predicted"/>
<protein>
    <submittedName>
        <fullName evidence="1">Uncharacterized protein</fullName>
    </submittedName>
</protein>
<name>A0AAQ3QPL0_9LILI</name>
<dbReference type="EMBL" id="CP136897">
    <property type="protein sequence ID" value="WOL16846.1"/>
    <property type="molecule type" value="Genomic_DNA"/>
</dbReference>
<evidence type="ECO:0000313" key="2">
    <source>
        <dbReference type="Proteomes" id="UP001327560"/>
    </source>
</evidence>
<sequence length="124" mass="14753">MLRPFHMELWWLKNSTFNSILQSAWLHPPNSSLAGARWSSQWRLLQKFISQWATLQRRADSLNRRTLESQIETLYSKAESSSLDDHELLMLRSLKLELDSALEIEDAIWRQRAKTRWIKDEVLT</sequence>
<keyword evidence="2" id="KW-1185">Reference proteome</keyword>
<evidence type="ECO:0000313" key="1">
    <source>
        <dbReference type="EMBL" id="WOL16846.1"/>
    </source>
</evidence>
<dbReference type="Proteomes" id="UP001327560">
    <property type="component" value="Chromosome 8"/>
</dbReference>
<dbReference type="AlphaFoldDB" id="A0AAQ3QPL0"/>
<accession>A0AAQ3QPL0</accession>
<reference evidence="1 2" key="1">
    <citation type="submission" date="2023-10" db="EMBL/GenBank/DDBJ databases">
        <title>Chromosome-scale genome assembly provides insights into flower coloration mechanisms of Canna indica.</title>
        <authorList>
            <person name="Li C."/>
        </authorList>
    </citation>
    <scope>NUCLEOTIDE SEQUENCE [LARGE SCALE GENOMIC DNA]</scope>
    <source>
        <tissue evidence="1">Flower</tissue>
    </source>
</reference>